<proteinExistence type="predicted"/>
<sequence>MLREENGGRLGIPYKRHSRMSLDKHLSVIRKENEKGDIINRPGNKIFLRNSRKLDYPGRP</sequence>
<evidence type="ECO:0000313" key="1">
    <source>
        <dbReference type="EMBL" id="CEK60240.1"/>
    </source>
</evidence>
<feature type="non-terminal residue" evidence="1">
    <location>
        <position position="60"/>
    </location>
</feature>
<dbReference type="EMBL" id="HACG01013375">
    <property type="protein sequence ID" value="CEK60240.1"/>
    <property type="molecule type" value="Transcribed_RNA"/>
</dbReference>
<organism evidence="1">
    <name type="scientific">Arion vulgaris</name>
    <dbReference type="NCBI Taxonomy" id="1028688"/>
    <lineage>
        <taxon>Eukaryota</taxon>
        <taxon>Metazoa</taxon>
        <taxon>Spiralia</taxon>
        <taxon>Lophotrochozoa</taxon>
        <taxon>Mollusca</taxon>
        <taxon>Gastropoda</taxon>
        <taxon>Heterobranchia</taxon>
        <taxon>Euthyneura</taxon>
        <taxon>Panpulmonata</taxon>
        <taxon>Eupulmonata</taxon>
        <taxon>Stylommatophora</taxon>
        <taxon>Helicina</taxon>
        <taxon>Arionoidea</taxon>
        <taxon>Arionidae</taxon>
        <taxon>Arion</taxon>
    </lineage>
</organism>
<gene>
    <name evidence="1" type="primary">ORF38838</name>
</gene>
<accession>A0A0B6YXK0</accession>
<dbReference type="AlphaFoldDB" id="A0A0B6YXK0"/>
<reference evidence="1" key="1">
    <citation type="submission" date="2014-12" db="EMBL/GenBank/DDBJ databases">
        <title>Insight into the proteome of Arion vulgaris.</title>
        <authorList>
            <person name="Aradska J."/>
            <person name="Bulat T."/>
            <person name="Smidak R."/>
            <person name="Sarate P."/>
            <person name="Gangsoo J."/>
            <person name="Sialana F."/>
            <person name="Bilban M."/>
            <person name="Lubec G."/>
        </authorList>
    </citation>
    <scope>NUCLEOTIDE SEQUENCE</scope>
    <source>
        <tissue evidence="1">Skin</tissue>
    </source>
</reference>
<name>A0A0B6YXK0_9EUPU</name>
<protein>
    <submittedName>
        <fullName evidence="1">Uncharacterized protein</fullName>
    </submittedName>
</protein>